<feature type="domain" description="SET" evidence="1">
    <location>
        <begin position="4"/>
        <end position="112"/>
    </location>
</feature>
<name>A0ABY4JPX7_9BACI</name>
<dbReference type="Proteomes" id="UP000830639">
    <property type="component" value="Chromosome"/>
</dbReference>
<dbReference type="Gene3D" id="2.170.270.10">
    <property type="entry name" value="SET domain"/>
    <property type="match status" value="1"/>
</dbReference>
<dbReference type="EMBL" id="CP096034">
    <property type="protein sequence ID" value="UPM55491.1"/>
    <property type="molecule type" value="Genomic_DNA"/>
</dbReference>
<evidence type="ECO:0000313" key="3">
    <source>
        <dbReference type="Proteomes" id="UP000830639"/>
    </source>
</evidence>
<dbReference type="RefSeq" id="WP_248268502.1">
    <property type="nucleotide sequence ID" value="NZ_CP096034.1"/>
</dbReference>
<keyword evidence="3" id="KW-1185">Reference proteome</keyword>
<dbReference type="SMART" id="SM00317">
    <property type="entry name" value="SET"/>
    <property type="match status" value="1"/>
</dbReference>
<dbReference type="SUPFAM" id="SSF82199">
    <property type="entry name" value="SET domain"/>
    <property type="match status" value="1"/>
</dbReference>
<dbReference type="PROSITE" id="PS50280">
    <property type="entry name" value="SET"/>
    <property type="match status" value="1"/>
</dbReference>
<proteinExistence type="predicted"/>
<protein>
    <submittedName>
        <fullName evidence="2">SET domain-containing protein</fullName>
    </submittedName>
</protein>
<dbReference type="Pfam" id="PF00856">
    <property type="entry name" value="SET"/>
    <property type="match status" value="1"/>
</dbReference>
<dbReference type="InterPro" id="IPR001214">
    <property type="entry name" value="SET_dom"/>
</dbReference>
<reference evidence="2 3" key="1">
    <citation type="submission" date="2022-04" db="EMBL/GenBank/DDBJ databases">
        <title>Mechanism of arsenic methylation and mitigation arsenic toxicity by Bacillus sp. LH14 from an Arsenic-Contaminated Paddy Soil.</title>
        <authorList>
            <person name="Wang D."/>
        </authorList>
    </citation>
    <scope>NUCLEOTIDE SEQUENCE [LARGE SCALE GENOMIC DNA]</scope>
    <source>
        <strain evidence="2 3">LH14</strain>
    </source>
</reference>
<evidence type="ECO:0000313" key="2">
    <source>
        <dbReference type="EMBL" id="UPM55491.1"/>
    </source>
</evidence>
<gene>
    <name evidence="2" type="ORF">MY490_06545</name>
</gene>
<sequence>MMHPDTEIRYVSDQVGVGVFATKLIPKGTIVWIKDDLDLVLTVEYIESLDDVRKEYIDKYSYLDTDDIHVLNWDHAKYMNHSFNPNCVDTAYDFLLAARDIKPGEQLTSDYGTFGQNEKFECVPEEGTTRTKVTENDYLICYVEWDRIAIEAFKFFNMVEQPLKHLISEEYLNKVNAVANGTEPLDSILTLFIDEEEEEEEEDSE</sequence>
<organism evidence="2 3">
    <name type="scientific">Gottfriedia acidiceleris</name>
    <dbReference type="NCBI Taxonomy" id="371036"/>
    <lineage>
        <taxon>Bacteria</taxon>
        <taxon>Bacillati</taxon>
        <taxon>Bacillota</taxon>
        <taxon>Bacilli</taxon>
        <taxon>Bacillales</taxon>
        <taxon>Bacillaceae</taxon>
        <taxon>Gottfriedia</taxon>
    </lineage>
</organism>
<accession>A0ABY4JPX7</accession>
<dbReference type="CDD" id="cd08161">
    <property type="entry name" value="SET"/>
    <property type="match status" value="1"/>
</dbReference>
<evidence type="ECO:0000259" key="1">
    <source>
        <dbReference type="PROSITE" id="PS50280"/>
    </source>
</evidence>
<dbReference type="InterPro" id="IPR046341">
    <property type="entry name" value="SET_dom_sf"/>
</dbReference>